<comment type="caution">
    <text evidence="11">The sequence shown here is derived from an EMBL/GenBank/DDBJ whole genome shotgun (WGS) entry which is preliminary data.</text>
</comment>
<evidence type="ECO:0000256" key="5">
    <source>
        <dbReference type="ARBA" id="ARBA00022985"/>
    </source>
</evidence>
<dbReference type="CDD" id="cd05237">
    <property type="entry name" value="UDP_invert_4-6DH_SDR_e"/>
    <property type="match status" value="1"/>
</dbReference>
<name>A0ABT1LS08_9MICC</name>
<feature type="domain" description="UDP-glucose 4-epimerase CapD C-terminal" evidence="10">
    <location>
        <begin position="290"/>
        <end position="337"/>
    </location>
</feature>
<dbReference type="PANTHER" id="PTHR43318:SF2">
    <property type="entry name" value="UDP-N-ACETYLGLUCOSAMINE 4,6-DEHYDRATASE (INVERTING)"/>
    <property type="match status" value="1"/>
</dbReference>
<dbReference type="Gene3D" id="3.40.50.720">
    <property type="entry name" value="NAD(P)-binding Rossmann-like Domain"/>
    <property type="match status" value="1"/>
</dbReference>
<dbReference type="Proteomes" id="UP001524318">
    <property type="component" value="Unassembled WGS sequence"/>
</dbReference>
<evidence type="ECO:0000256" key="3">
    <source>
        <dbReference type="ARBA" id="ARBA00013189"/>
    </source>
</evidence>
<dbReference type="EC" id="5.1.3.2" evidence="3"/>
<dbReference type="PANTHER" id="PTHR43318">
    <property type="entry name" value="UDP-N-ACETYLGLUCOSAMINE 4,6-DEHYDRATASE"/>
    <property type="match status" value="1"/>
</dbReference>
<dbReference type="RefSeq" id="WP_254751777.1">
    <property type="nucleotide sequence ID" value="NZ_JANCLV010000012.1"/>
</dbReference>
<comment type="catalytic activity">
    <reaction evidence="1">
        <text>UDP-alpha-D-glucose = UDP-alpha-D-galactose</text>
        <dbReference type="Rhea" id="RHEA:22168"/>
        <dbReference type="ChEBI" id="CHEBI:58885"/>
        <dbReference type="ChEBI" id="CHEBI:66914"/>
        <dbReference type="EC" id="5.1.3.2"/>
    </reaction>
</comment>
<dbReference type="InterPro" id="IPR036291">
    <property type="entry name" value="NAD(P)-bd_dom_sf"/>
</dbReference>
<accession>A0ABT1LS08</accession>
<evidence type="ECO:0000256" key="1">
    <source>
        <dbReference type="ARBA" id="ARBA00000083"/>
    </source>
</evidence>
<proteinExistence type="inferred from homology"/>
<dbReference type="SUPFAM" id="SSF51735">
    <property type="entry name" value="NAD(P)-binding Rossmann-fold domains"/>
    <property type="match status" value="1"/>
</dbReference>
<dbReference type="InterPro" id="IPR013692">
    <property type="entry name" value="CapD_C"/>
</dbReference>
<gene>
    <name evidence="11" type="ORF">NFC73_16100</name>
</gene>
<protein>
    <recommendedName>
        <fullName evidence="4">UDP-glucose 4-epimerase</fullName>
        <ecNumber evidence="3">5.1.3.2</ecNumber>
    </recommendedName>
    <alternativeName>
        <fullName evidence="8">Galactowaldenase</fullName>
    </alternativeName>
    <alternativeName>
        <fullName evidence="7">UDP-galactose 4-epimerase</fullName>
    </alternativeName>
</protein>
<evidence type="ECO:0000313" key="12">
    <source>
        <dbReference type="Proteomes" id="UP001524318"/>
    </source>
</evidence>
<comment type="similarity">
    <text evidence="2">Belongs to the polysaccharide synthase family.</text>
</comment>
<dbReference type="Pfam" id="PF08485">
    <property type="entry name" value="Polysacc_syn_2C"/>
    <property type="match status" value="1"/>
</dbReference>
<organism evidence="11 12">
    <name type="scientific">Pseudarthrobacter humi</name>
    <dbReference type="NCBI Taxonomy" id="2952523"/>
    <lineage>
        <taxon>Bacteria</taxon>
        <taxon>Bacillati</taxon>
        <taxon>Actinomycetota</taxon>
        <taxon>Actinomycetes</taxon>
        <taxon>Micrococcales</taxon>
        <taxon>Micrococcaceae</taxon>
        <taxon>Pseudarthrobacter</taxon>
    </lineage>
</organism>
<keyword evidence="6" id="KW-0413">Isomerase</keyword>
<evidence type="ECO:0000256" key="4">
    <source>
        <dbReference type="ARBA" id="ARBA00018569"/>
    </source>
</evidence>
<evidence type="ECO:0000259" key="10">
    <source>
        <dbReference type="Pfam" id="PF08485"/>
    </source>
</evidence>
<evidence type="ECO:0000256" key="6">
    <source>
        <dbReference type="ARBA" id="ARBA00023235"/>
    </source>
</evidence>
<evidence type="ECO:0000313" key="11">
    <source>
        <dbReference type="EMBL" id="MCP9001237.1"/>
    </source>
</evidence>
<evidence type="ECO:0000256" key="7">
    <source>
        <dbReference type="ARBA" id="ARBA00031367"/>
    </source>
</evidence>
<evidence type="ECO:0000256" key="8">
    <source>
        <dbReference type="ARBA" id="ARBA00033067"/>
    </source>
</evidence>
<reference evidence="11 12" key="1">
    <citation type="submission" date="2022-06" db="EMBL/GenBank/DDBJ databases">
        <title>Pseudarthrobacter sp. strain RMG13 Genome sequencing and assembly.</title>
        <authorList>
            <person name="Kim I."/>
        </authorList>
    </citation>
    <scope>NUCLEOTIDE SEQUENCE [LARGE SCALE GENOMIC DNA]</scope>
    <source>
        <strain evidence="11 12">RMG13</strain>
    </source>
</reference>
<evidence type="ECO:0000259" key="9">
    <source>
        <dbReference type="Pfam" id="PF02719"/>
    </source>
</evidence>
<feature type="domain" description="Polysaccharide biosynthesis protein CapD-like" evidence="9">
    <location>
        <begin position="13"/>
        <end position="288"/>
    </location>
</feature>
<dbReference type="InterPro" id="IPR003869">
    <property type="entry name" value="Polysac_CapD-like"/>
</dbReference>
<dbReference type="InterPro" id="IPR051203">
    <property type="entry name" value="Polysaccharide_Synthase-Rel"/>
</dbReference>
<sequence length="353" mass="38996">MPVTKNEYAGKKILITGGTGSFGHTVAAKLLESDVEQIRIFSRDEAKQDDMRHEMGDPRLKFYVGDVRDYDSVAKASRDVDFVFHAAALKQVPSCEFFPMEAVRTNVVGSENVVRAADFNGVKSVVCLSTDKAVYPVNAMGMSKALMEKVAQSHGLNNPSAETVVSCVRYGNVMYSRGSVIPLFIQQIKRGKNITVTDPAMSRFLMSLDDSVDLVDFAFHNANQGDLFVRKAPASTIGDLAEAVCNLFEVTPKIEVIGTRHAEKPSEALASREELTRAEDMNEYFRIKADNRDLNYKLYFSEGVRDQAEYTDYDSHTTNQLSVPEIEGLLLTLPGVRFELAAAGITSRLEPAV</sequence>
<dbReference type="EMBL" id="JANCLV010000012">
    <property type="protein sequence ID" value="MCP9001237.1"/>
    <property type="molecule type" value="Genomic_DNA"/>
</dbReference>
<dbReference type="Pfam" id="PF02719">
    <property type="entry name" value="Polysacc_synt_2"/>
    <property type="match status" value="1"/>
</dbReference>
<keyword evidence="12" id="KW-1185">Reference proteome</keyword>
<keyword evidence="5" id="KW-0448">Lipopolysaccharide biosynthesis</keyword>
<evidence type="ECO:0000256" key="2">
    <source>
        <dbReference type="ARBA" id="ARBA00007430"/>
    </source>
</evidence>